<accession>A0AAW0EGW0</accession>
<protein>
    <submittedName>
        <fullName evidence="2">Aspartate aminotransferase</fullName>
    </submittedName>
</protein>
<feature type="region of interest" description="Disordered" evidence="1">
    <location>
        <begin position="229"/>
        <end position="291"/>
    </location>
</feature>
<feature type="compositionally biased region" description="Polar residues" evidence="1">
    <location>
        <begin position="595"/>
        <end position="608"/>
    </location>
</feature>
<name>A0AAW0EGW0_9AGAR</name>
<reference evidence="2 3" key="1">
    <citation type="journal article" date="2024" name="J Genomics">
        <title>Draft genome sequencing and assembly of Favolaschia claudopus CIRM-BRFM 2984 isolated from oak limbs.</title>
        <authorList>
            <person name="Navarro D."/>
            <person name="Drula E."/>
            <person name="Chaduli D."/>
            <person name="Cazenave R."/>
            <person name="Ahrendt S."/>
            <person name="Wang J."/>
            <person name="Lipzen A."/>
            <person name="Daum C."/>
            <person name="Barry K."/>
            <person name="Grigoriev I.V."/>
            <person name="Favel A."/>
            <person name="Rosso M.N."/>
            <person name="Martin F."/>
        </authorList>
    </citation>
    <scope>NUCLEOTIDE SEQUENCE [LARGE SCALE GENOMIC DNA]</scope>
    <source>
        <strain evidence="2 3">CIRM-BRFM 2984</strain>
    </source>
</reference>
<keyword evidence="2" id="KW-0808">Transferase</keyword>
<feature type="region of interest" description="Disordered" evidence="1">
    <location>
        <begin position="716"/>
        <end position="772"/>
    </location>
</feature>
<keyword evidence="2" id="KW-0032">Aminotransferase</keyword>
<feature type="region of interest" description="Disordered" evidence="1">
    <location>
        <begin position="595"/>
        <end position="628"/>
    </location>
</feature>
<feature type="region of interest" description="Disordered" evidence="1">
    <location>
        <begin position="30"/>
        <end position="53"/>
    </location>
</feature>
<organism evidence="2 3">
    <name type="scientific">Favolaschia claudopus</name>
    <dbReference type="NCBI Taxonomy" id="2862362"/>
    <lineage>
        <taxon>Eukaryota</taxon>
        <taxon>Fungi</taxon>
        <taxon>Dikarya</taxon>
        <taxon>Basidiomycota</taxon>
        <taxon>Agaricomycotina</taxon>
        <taxon>Agaricomycetes</taxon>
        <taxon>Agaricomycetidae</taxon>
        <taxon>Agaricales</taxon>
        <taxon>Marasmiineae</taxon>
        <taxon>Mycenaceae</taxon>
        <taxon>Favolaschia</taxon>
    </lineage>
</organism>
<proteinExistence type="predicted"/>
<comment type="caution">
    <text evidence="2">The sequence shown here is derived from an EMBL/GenBank/DDBJ whole genome shotgun (WGS) entry which is preliminary data.</text>
</comment>
<feature type="compositionally biased region" description="Polar residues" evidence="1">
    <location>
        <begin position="247"/>
        <end position="260"/>
    </location>
</feature>
<dbReference type="AlphaFoldDB" id="A0AAW0EGW0"/>
<sequence>MHPILGITGSRSLLAFSHFKLDKRVVDAMLSPAPSPGPQLPGAWPASSPRPPAQSLHLEHVLEFQQRLVNQMDKTEIPSTPSFSRSVSAPDSCMAPADSLDSELTRVRTDTSMSLATDSSLSTTYTSHSSPERCVTSKYSPVFTTKYTSVQSPRPTRIPRPSNSPPIRSAVPAESQIETDIFSYNSPSPPSRTTNTTAAQISPSASPSVSRRSKPPVSPIVFASPASSSFPRFSNSQYSPHRRSYSHDYNSSTSPETSYGSEYYDRHMLHPSPSPSPSPMSGRPNLASSVATRTPSIEISAAPMLTSLSLPASPETTMSLDDDPIVPISPRLSPVDCQSSPWNLSLSPGSPVLSNVPDLSLSSPVVESNTVDGHVVSFPSPSTSASPVESSLSSPALASISELDYIGNTSAAEYANAVVSSAWGPAIPVGLLSTEDGVNAVPHLEQSDPAVQRQELPQSSAASASPRHRDAKPNSVLGKMKKLTDKFKQLLWSKPKAHTRNDASHLDVNSSTMGNFARYMTATDILDIQSPASAAQVYNGLLPDSLTDAGDIPLPIPPPPGLPIPRYRTRSNLSSRTYVTSLAGTRAYDNTRQTTPTIRIHPPNSSSHPAIANERIPSKSPSPDLTIHSRPKTLAEIKSKRRLSLSVLPSFSRASSPTPPMNVVTSNRDRARPASALAFYQQPSQPPSIVATTEADNNMTRERLEIPVFCASHSSGPAAVSGAGRSDFASTVHPSDHNRTTDSVRKKRQRFSLSTLSSFSGHREGGSWGRNA</sequence>
<dbReference type="Proteomes" id="UP001362999">
    <property type="component" value="Unassembled WGS sequence"/>
</dbReference>
<feature type="compositionally biased region" description="Basic and acidic residues" evidence="1">
    <location>
        <begin position="734"/>
        <end position="744"/>
    </location>
</feature>
<dbReference type="EMBL" id="JAWWNJ010000001">
    <property type="protein sequence ID" value="KAK7064179.1"/>
    <property type="molecule type" value="Genomic_DNA"/>
</dbReference>
<feature type="compositionally biased region" description="Low complexity" evidence="1">
    <location>
        <begin position="183"/>
        <end position="210"/>
    </location>
</feature>
<gene>
    <name evidence="2" type="ORF">R3P38DRAFT_3249762</name>
</gene>
<feature type="region of interest" description="Disordered" evidence="1">
    <location>
        <begin position="146"/>
        <end position="217"/>
    </location>
</feature>
<feature type="region of interest" description="Disordered" evidence="1">
    <location>
        <begin position="76"/>
        <end position="103"/>
    </location>
</feature>
<feature type="region of interest" description="Disordered" evidence="1">
    <location>
        <begin position="448"/>
        <end position="476"/>
    </location>
</feature>
<dbReference type="GO" id="GO:0008483">
    <property type="term" value="F:transaminase activity"/>
    <property type="evidence" value="ECO:0007669"/>
    <property type="project" value="UniProtKB-KW"/>
</dbReference>
<feature type="compositionally biased region" description="Polar residues" evidence="1">
    <location>
        <begin position="751"/>
        <end position="760"/>
    </location>
</feature>
<evidence type="ECO:0000313" key="2">
    <source>
        <dbReference type="EMBL" id="KAK7064179.1"/>
    </source>
</evidence>
<feature type="compositionally biased region" description="Polar residues" evidence="1">
    <location>
        <begin position="77"/>
        <end position="89"/>
    </location>
</feature>
<evidence type="ECO:0000256" key="1">
    <source>
        <dbReference type="SAM" id="MobiDB-lite"/>
    </source>
</evidence>
<keyword evidence="3" id="KW-1185">Reference proteome</keyword>
<evidence type="ECO:0000313" key="3">
    <source>
        <dbReference type="Proteomes" id="UP001362999"/>
    </source>
</evidence>